<dbReference type="SMART" id="SM00367">
    <property type="entry name" value="LRR_CC"/>
    <property type="match status" value="3"/>
</dbReference>
<dbReference type="EMBL" id="CAJPEX010000927">
    <property type="protein sequence ID" value="CAG0917665.1"/>
    <property type="molecule type" value="Genomic_DNA"/>
</dbReference>
<dbReference type="InterPro" id="IPR032675">
    <property type="entry name" value="LRR_dom_sf"/>
</dbReference>
<dbReference type="InterPro" id="IPR006553">
    <property type="entry name" value="Leu-rich_rpt_Cys-con_subtyp"/>
</dbReference>
<feature type="domain" description="PH" evidence="2">
    <location>
        <begin position="1"/>
        <end position="21"/>
    </location>
</feature>
<dbReference type="Gene3D" id="1.20.1280.50">
    <property type="match status" value="1"/>
</dbReference>
<proteinExistence type="predicted"/>
<dbReference type="InterPro" id="IPR036047">
    <property type="entry name" value="F-box-like_dom_sf"/>
</dbReference>
<name>A0A7R9BLG3_9CRUS</name>
<dbReference type="PANTHER" id="PTHR16134:SF119">
    <property type="entry name" value="AT02038P-RELATED"/>
    <property type="match status" value="1"/>
</dbReference>
<reference evidence="4" key="1">
    <citation type="submission" date="2020-11" db="EMBL/GenBank/DDBJ databases">
        <authorList>
            <person name="Tran Van P."/>
        </authorList>
    </citation>
    <scope>NUCLEOTIDE SEQUENCE</scope>
</reference>
<dbReference type="InterPro" id="IPR001810">
    <property type="entry name" value="F-box_dom"/>
</dbReference>
<dbReference type="SUPFAM" id="SSF81383">
    <property type="entry name" value="F-box domain"/>
    <property type="match status" value="1"/>
</dbReference>
<gene>
    <name evidence="4" type="ORF">NMOB1V02_LOCUS5244</name>
</gene>
<dbReference type="Proteomes" id="UP000678499">
    <property type="component" value="Unassembled WGS sequence"/>
</dbReference>
<dbReference type="Pfam" id="PF12937">
    <property type="entry name" value="F-box-like"/>
    <property type="match status" value="1"/>
</dbReference>
<sequence>MNSDDDEESEEWFDAVEARTLGFATNPEALPRGENQVFPDEVLFRIFHSLSVEDRFAAAKSCRSWRRVVADVALWHQKEIIVIHPPNDPKAMFQRYFRFADSLTSVRIKFSKETPSEITPLATLSFHNIFYASCEVNLGSEIALIEAIGDKCPNLKVIKLQYMQFLDLMTLGYLWKFAGLSSVSIVDSFVEDSPQVMDTISSHCPGLRLLEVPFMTDSELLMLGRKVGSTLNALYFHAHRLEGTALDKKSDFAKNFGRLQALGISYLEYVGGLFQIRQLNSLVILKLVSFTNASVLSENLNETNFPHLIHLTVSSLHFNDNFGERLWLPNLRHLGLESENAGSQFSDAGVATISEKTQNLTSLRLEFFKNVTRETIEDIGRKRIFPKLQRLFVVSCVKIGTKAMEALVKSRAGLTVVNDTNYGKDVYQHPSRRNAPNLYSEMRRETYSNPSIFAVNLLNESKNNKIAAEINASSYNMRFFVKHYGVNARSSVKTLHMVAPLGLLKLRRSTVRRNCGDPTFETS</sequence>
<organism evidence="4">
    <name type="scientific">Notodromas monacha</name>
    <dbReference type="NCBI Taxonomy" id="399045"/>
    <lineage>
        <taxon>Eukaryota</taxon>
        <taxon>Metazoa</taxon>
        <taxon>Ecdysozoa</taxon>
        <taxon>Arthropoda</taxon>
        <taxon>Crustacea</taxon>
        <taxon>Oligostraca</taxon>
        <taxon>Ostracoda</taxon>
        <taxon>Podocopa</taxon>
        <taxon>Podocopida</taxon>
        <taxon>Cypridocopina</taxon>
        <taxon>Cypridoidea</taxon>
        <taxon>Cyprididae</taxon>
        <taxon>Notodromas</taxon>
    </lineage>
</organism>
<keyword evidence="5" id="KW-1185">Reference proteome</keyword>
<dbReference type="EMBL" id="OA882964">
    <property type="protein sequence ID" value="CAD7277513.1"/>
    <property type="molecule type" value="Genomic_DNA"/>
</dbReference>
<protein>
    <recommendedName>
        <fullName evidence="6">F-box domain-containing protein</fullName>
    </recommendedName>
</protein>
<dbReference type="OrthoDB" id="3219396at2759"/>
<evidence type="ECO:0000313" key="4">
    <source>
        <dbReference type="EMBL" id="CAD7277513.1"/>
    </source>
</evidence>
<dbReference type="AlphaFoldDB" id="A0A7R9BLG3"/>
<evidence type="ECO:0000256" key="1">
    <source>
        <dbReference type="ARBA" id="ARBA00022786"/>
    </source>
</evidence>
<accession>A0A7R9BLG3</accession>
<evidence type="ECO:0000259" key="3">
    <source>
        <dbReference type="PROSITE" id="PS50181"/>
    </source>
</evidence>
<dbReference type="SUPFAM" id="SSF52047">
    <property type="entry name" value="RNI-like"/>
    <property type="match status" value="1"/>
</dbReference>
<dbReference type="PANTHER" id="PTHR16134">
    <property type="entry name" value="F-BOX/TPR REPEAT PROTEIN POF3"/>
    <property type="match status" value="1"/>
</dbReference>
<dbReference type="SMART" id="SM00256">
    <property type="entry name" value="FBOX"/>
    <property type="match status" value="1"/>
</dbReference>
<evidence type="ECO:0000313" key="5">
    <source>
        <dbReference type="Proteomes" id="UP000678499"/>
    </source>
</evidence>
<dbReference type="PROSITE" id="PS50181">
    <property type="entry name" value="FBOX"/>
    <property type="match status" value="1"/>
</dbReference>
<keyword evidence="1" id="KW-0833">Ubl conjugation pathway</keyword>
<evidence type="ECO:0008006" key="6">
    <source>
        <dbReference type="Google" id="ProtNLM"/>
    </source>
</evidence>
<dbReference type="InterPro" id="IPR001849">
    <property type="entry name" value="PH_domain"/>
</dbReference>
<dbReference type="Gene3D" id="3.80.10.10">
    <property type="entry name" value="Ribonuclease Inhibitor"/>
    <property type="match status" value="1"/>
</dbReference>
<feature type="domain" description="F-box" evidence="3">
    <location>
        <begin position="32"/>
        <end position="78"/>
    </location>
</feature>
<evidence type="ECO:0000259" key="2">
    <source>
        <dbReference type="PROSITE" id="PS50003"/>
    </source>
</evidence>
<dbReference type="PROSITE" id="PS50003">
    <property type="entry name" value="PH_DOMAIN"/>
    <property type="match status" value="1"/>
</dbReference>